<dbReference type="InterPro" id="IPR015683">
    <property type="entry name" value="Ionotropic_Glu_rcpt"/>
</dbReference>
<keyword evidence="7 12" id="KW-0472">Membrane</keyword>
<feature type="domain" description="Ionotropic glutamate receptor C-terminal" evidence="13">
    <location>
        <begin position="1"/>
        <end position="109"/>
    </location>
</feature>
<keyword evidence="5 12" id="KW-1133">Transmembrane helix</keyword>
<dbReference type="PANTHER" id="PTHR18966">
    <property type="entry name" value="IONOTROPIC GLUTAMATE RECEPTOR"/>
    <property type="match status" value="1"/>
</dbReference>
<evidence type="ECO:0000256" key="3">
    <source>
        <dbReference type="ARBA" id="ARBA00022448"/>
    </source>
</evidence>
<evidence type="ECO:0000256" key="8">
    <source>
        <dbReference type="ARBA" id="ARBA00023170"/>
    </source>
</evidence>
<dbReference type="SMART" id="SM00079">
    <property type="entry name" value="PBPe"/>
    <property type="match status" value="1"/>
</dbReference>
<dbReference type="SUPFAM" id="SSF53850">
    <property type="entry name" value="Periplasmic binding protein-like II"/>
    <property type="match status" value="1"/>
</dbReference>
<evidence type="ECO:0000259" key="13">
    <source>
        <dbReference type="SMART" id="SM00079"/>
    </source>
</evidence>
<feature type="transmembrane region" description="Helical" evidence="12">
    <location>
        <begin position="133"/>
        <end position="157"/>
    </location>
</feature>
<keyword evidence="4 12" id="KW-0812">Transmembrane</keyword>
<dbReference type="GO" id="GO:0015276">
    <property type="term" value="F:ligand-gated monoatomic ion channel activity"/>
    <property type="evidence" value="ECO:0007669"/>
    <property type="project" value="InterPro"/>
</dbReference>
<evidence type="ECO:0000313" key="15">
    <source>
        <dbReference type="Proteomes" id="UP000759131"/>
    </source>
</evidence>
<organism evidence="14">
    <name type="scientific">Medioppia subpectinata</name>
    <dbReference type="NCBI Taxonomy" id="1979941"/>
    <lineage>
        <taxon>Eukaryota</taxon>
        <taxon>Metazoa</taxon>
        <taxon>Ecdysozoa</taxon>
        <taxon>Arthropoda</taxon>
        <taxon>Chelicerata</taxon>
        <taxon>Arachnida</taxon>
        <taxon>Acari</taxon>
        <taxon>Acariformes</taxon>
        <taxon>Sarcoptiformes</taxon>
        <taxon>Oribatida</taxon>
        <taxon>Brachypylina</taxon>
        <taxon>Oppioidea</taxon>
        <taxon>Oppiidae</taxon>
        <taxon>Medioppia</taxon>
    </lineage>
</organism>
<comment type="subcellular location">
    <subcellularLocation>
        <location evidence="1">Membrane</location>
        <topology evidence="1">Multi-pass membrane protein</topology>
    </subcellularLocation>
</comment>
<keyword evidence="3" id="KW-0813">Transport</keyword>
<name>A0A7R9KG43_9ACAR</name>
<evidence type="ECO:0000256" key="5">
    <source>
        <dbReference type="ARBA" id="ARBA00022989"/>
    </source>
</evidence>
<evidence type="ECO:0000256" key="1">
    <source>
        <dbReference type="ARBA" id="ARBA00004141"/>
    </source>
</evidence>
<evidence type="ECO:0000256" key="12">
    <source>
        <dbReference type="SAM" id="Phobius"/>
    </source>
</evidence>
<keyword evidence="11" id="KW-0407">Ion channel</keyword>
<evidence type="ECO:0000256" key="4">
    <source>
        <dbReference type="ARBA" id="ARBA00022692"/>
    </source>
</evidence>
<dbReference type="EMBL" id="OC855547">
    <property type="protein sequence ID" value="CAD7622198.1"/>
    <property type="molecule type" value="Genomic_DNA"/>
</dbReference>
<evidence type="ECO:0000256" key="11">
    <source>
        <dbReference type="ARBA" id="ARBA00023303"/>
    </source>
</evidence>
<keyword evidence="9" id="KW-0325">Glycoprotein</keyword>
<protein>
    <recommendedName>
        <fullName evidence="13">Ionotropic glutamate receptor C-terminal domain-containing protein</fullName>
    </recommendedName>
</protein>
<keyword evidence="6" id="KW-0406">Ion transport</keyword>
<sequence length="169" mass="19058">IFAQNSNHSTYQRMFNTMESNPDVYIRNVDQAKDRVRKGGYAYLMESSTLEYEIERDCDLIQIGSWLDNKGYGIATPPDSPYRTPLSNAIVVLQDRGILYNIRQKWWVKMGGGLCGVDRPQVSSASELNIENVGGVFVVLVAGVGLGCVFAALEFIWKSMKLARHERFL</sequence>
<comment type="similarity">
    <text evidence="2">Belongs to the glutamate-gated ion channel (TC 1.A.10.1) family.</text>
</comment>
<evidence type="ECO:0000256" key="9">
    <source>
        <dbReference type="ARBA" id="ARBA00023180"/>
    </source>
</evidence>
<accession>A0A7R9KG43</accession>
<keyword evidence="8" id="KW-0675">Receptor</keyword>
<proteinExistence type="inferred from homology"/>
<keyword evidence="10" id="KW-1071">Ligand-gated ion channel</keyword>
<keyword evidence="15" id="KW-1185">Reference proteome</keyword>
<evidence type="ECO:0000313" key="14">
    <source>
        <dbReference type="EMBL" id="CAD7622198.1"/>
    </source>
</evidence>
<dbReference type="Proteomes" id="UP000759131">
    <property type="component" value="Unassembled WGS sequence"/>
</dbReference>
<evidence type="ECO:0000256" key="7">
    <source>
        <dbReference type="ARBA" id="ARBA00023136"/>
    </source>
</evidence>
<evidence type="ECO:0000256" key="6">
    <source>
        <dbReference type="ARBA" id="ARBA00023065"/>
    </source>
</evidence>
<dbReference type="EMBL" id="CAJPIZ010000972">
    <property type="protein sequence ID" value="CAG2102628.1"/>
    <property type="molecule type" value="Genomic_DNA"/>
</dbReference>
<dbReference type="Gene3D" id="3.40.190.10">
    <property type="entry name" value="Periplasmic binding protein-like II"/>
    <property type="match status" value="1"/>
</dbReference>
<evidence type="ECO:0000256" key="10">
    <source>
        <dbReference type="ARBA" id="ARBA00023286"/>
    </source>
</evidence>
<dbReference type="OrthoDB" id="5984008at2759"/>
<dbReference type="AlphaFoldDB" id="A0A7R9KG43"/>
<evidence type="ECO:0000256" key="2">
    <source>
        <dbReference type="ARBA" id="ARBA00008685"/>
    </source>
</evidence>
<dbReference type="GO" id="GO:0016020">
    <property type="term" value="C:membrane"/>
    <property type="evidence" value="ECO:0007669"/>
    <property type="project" value="UniProtKB-SubCell"/>
</dbReference>
<reference evidence="14" key="1">
    <citation type="submission" date="2020-11" db="EMBL/GenBank/DDBJ databases">
        <authorList>
            <person name="Tran Van P."/>
        </authorList>
    </citation>
    <scope>NUCLEOTIDE SEQUENCE</scope>
</reference>
<feature type="non-terminal residue" evidence="14">
    <location>
        <position position="1"/>
    </location>
</feature>
<dbReference type="InterPro" id="IPR001320">
    <property type="entry name" value="Iontro_rcpt_C"/>
</dbReference>
<gene>
    <name evidence="14" type="ORF">OSB1V03_LOCUS2664</name>
</gene>